<accession>A0A7Y9VVJ2</accession>
<evidence type="ECO:0000313" key="2">
    <source>
        <dbReference type="EMBL" id="NYH09047.1"/>
    </source>
</evidence>
<proteinExistence type="predicted"/>
<dbReference type="AlphaFoldDB" id="A0A7Y9VVJ2"/>
<reference evidence="2 3" key="1">
    <citation type="submission" date="2020-07" db="EMBL/GenBank/DDBJ databases">
        <title>Exploring microbial biodiversity for novel pathways involved in the catabolism of aromatic compounds derived from lignin.</title>
        <authorList>
            <person name="Elkins J."/>
        </authorList>
    </citation>
    <scope>NUCLEOTIDE SEQUENCE [LARGE SCALE GENOMIC DNA]</scope>
    <source>
        <strain evidence="2 3">VanB</strain>
    </source>
</reference>
<dbReference type="RefSeq" id="WP_179693224.1">
    <property type="nucleotide sequence ID" value="NZ_JACCAT010000001.1"/>
</dbReference>
<sequence length="135" mass="14669">MDNVSQVSNEKTPNEPQPKGMIRGAVDGVPLALPGLRLIDGAVKINLVFADLVGGDFTNKIAMTIDKVDEGKVLDIPGNAHFEIMLNKILYNDVEGEVKVERKGGLPVDRFHGTAEVKFDGGKREFKCSFDLSAE</sequence>
<dbReference type="Proteomes" id="UP000553035">
    <property type="component" value="Unassembled WGS sequence"/>
</dbReference>
<evidence type="ECO:0000256" key="1">
    <source>
        <dbReference type="SAM" id="MobiDB-lite"/>
    </source>
</evidence>
<name>A0A7Y9VVJ2_9PSED</name>
<gene>
    <name evidence="2" type="ORF">GGI52_002090</name>
</gene>
<evidence type="ECO:0000313" key="3">
    <source>
        <dbReference type="Proteomes" id="UP000553035"/>
    </source>
</evidence>
<dbReference type="EMBL" id="JACCAT010000001">
    <property type="protein sequence ID" value="NYH09047.1"/>
    <property type="molecule type" value="Genomic_DNA"/>
</dbReference>
<protein>
    <submittedName>
        <fullName evidence="2">Uncharacterized protein</fullName>
    </submittedName>
</protein>
<feature type="region of interest" description="Disordered" evidence="1">
    <location>
        <begin position="1"/>
        <end position="23"/>
    </location>
</feature>
<feature type="compositionally biased region" description="Polar residues" evidence="1">
    <location>
        <begin position="1"/>
        <end position="11"/>
    </location>
</feature>
<organism evidence="2 3">
    <name type="scientific">Pseudomonas moraviensis</name>
    <dbReference type="NCBI Taxonomy" id="321662"/>
    <lineage>
        <taxon>Bacteria</taxon>
        <taxon>Pseudomonadati</taxon>
        <taxon>Pseudomonadota</taxon>
        <taxon>Gammaproteobacteria</taxon>
        <taxon>Pseudomonadales</taxon>
        <taxon>Pseudomonadaceae</taxon>
        <taxon>Pseudomonas</taxon>
    </lineage>
</organism>
<comment type="caution">
    <text evidence="2">The sequence shown here is derived from an EMBL/GenBank/DDBJ whole genome shotgun (WGS) entry which is preliminary data.</text>
</comment>